<comment type="caution">
    <text evidence="1">The sequence shown here is derived from an EMBL/GenBank/DDBJ whole genome shotgun (WGS) entry which is preliminary data.</text>
</comment>
<dbReference type="EMBL" id="WHJH01000080">
    <property type="protein sequence ID" value="NHZ93581.1"/>
    <property type="molecule type" value="Genomic_DNA"/>
</dbReference>
<name>A0ABX0P4C1_9BURK</name>
<sequence>MVRTDGAIHRAAGGTLVDRERIAMAVGDHDPMLVPVRAFSQRATFVADPAPSVLDGFKLIEHPQLQEKRPSYNRVVAQQHPGVVILQDRAERNRFGKRLGRSMLNSSIIFRARCEGAGKVF</sequence>
<keyword evidence="2" id="KW-1185">Reference proteome</keyword>
<dbReference type="Proteomes" id="UP000609726">
    <property type="component" value="Unassembled WGS sequence"/>
</dbReference>
<proteinExistence type="predicted"/>
<organism evidence="1 2">
    <name type="scientific">Massilia mucilaginosa</name>
    <dbReference type="NCBI Taxonomy" id="2609282"/>
    <lineage>
        <taxon>Bacteria</taxon>
        <taxon>Pseudomonadati</taxon>
        <taxon>Pseudomonadota</taxon>
        <taxon>Betaproteobacteria</taxon>
        <taxon>Burkholderiales</taxon>
        <taxon>Oxalobacteraceae</taxon>
        <taxon>Telluria group</taxon>
        <taxon>Massilia</taxon>
    </lineage>
</organism>
<gene>
    <name evidence="1" type="ORF">F2P45_31960</name>
</gene>
<protein>
    <submittedName>
        <fullName evidence="1">Uncharacterized protein</fullName>
    </submittedName>
</protein>
<reference evidence="1 2" key="1">
    <citation type="submission" date="2019-10" db="EMBL/GenBank/DDBJ databases">
        <title>Taxonomy of Antarctic Massilia spp.: description of Massilia rubra sp. nov., Massilia aquatica sp. nov., Massilia mucilaginosa sp. nov., Massilia frigida sp. nov. isolated from streams, lakes and regoliths.</title>
        <authorList>
            <person name="Holochova P."/>
            <person name="Sedlacek I."/>
            <person name="Kralova S."/>
            <person name="Maslanova I."/>
            <person name="Busse H.-J."/>
            <person name="Stankova E."/>
            <person name="Vrbovska V."/>
            <person name="Kovarovic V."/>
            <person name="Bartak M."/>
            <person name="Svec P."/>
            <person name="Pantucek R."/>
        </authorList>
    </citation>
    <scope>NUCLEOTIDE SEQUENCE [LARGE SCALE GENOMIC DNA]</scope>
    <source>
        <strain evidence="1 2">CCM 8733</strain>
    </source>
</reference>
<dbReference type="RefSeq" id="WP_166882267.1">
    <property type="nucleotide sequence ID" value="NZ_WHJH01000080.1"/>
</dbReference>
<accession>A0ABX0P4C1</accession>
<evidence type="ECO:0000313" key="1">
    <source>
        <dbReference type="EMBL" id="NHZ93581.1"/>
    </source>
</evidence>
<evidence type="ECO:0000313" key="2">
    <source>
        <dbReference type="Proteomes" id="UP000609726"/>
    </source>
</evidence>